<name>B3ES95_AMOA5</name>
<proteinExistence type="predicted"/>
<dbReference type="STRING" id="452471.Aasi_0710"/>
<keyword evidence="2" id="KW-1185">Reference proteome</keyword>
<reference evidence="1 2" key="1">
    <citation type="journal article" date="2010" name="J. Bacteriol.">
        <title>The genome of the amoeba symbiont 'Candidatus Amoebophilus asiaticus' reveals common mechanisms for host cell interaction among amoeba-associated bacteria.</title>
        <authorList>
            <person name="Schmitz-Esser S."/>
            <person name="Tischler P."/>
            <person name="Arnold R."/>
            <person name="Montanaro J."/>
            <person name="Wagner M."/>
            <person name="Rattei T."/>
            <person name="Horn M."/>
        </authorList>
    </citation>
    <scope>NUCLEOTIDE SEQUENCE [LARGE SCALE GENOMIC DNA]</scope>
    <source>
        <strain evidence="1 2">5a2</strain>
    </source>
</reference>
<protein>
    <recommendedName>
        <fullName evidence="3">DUF177 domain-containing protein</fullName>
    </recommendedName>
</protein>
<accession>B3ES95</accession>
<dbReference type="Pfam" id="PF02620">
    <property type="entry name" value="YceD"/>
    <property type="match status" value="1"/>
</dbReference>
<dbReference type="EMBL" id="CP001102">
    <property type="protein sequence ID" value="ACE06097.1"/>
    <property type="molecule type" value="Genomic_DNA"/>
</dbReference>
<gene>
    <name evidence="1" type="ordered locus">Aasi_0710</name>
</gene>
<dbReference type="RefSeq" id="WP_012472866.1">
    <property type="nucleotide sequence ID" value="NC_010830.1"/>
</dbReference>
<dbReference type="OrthoDB" id="1524821at2"/>
<sequence length="143" mass="16797">MIKLHEMVIQVPRTDTGSSQEVYQLDDTFFKLFEGNLLETGKLNVNIKLDKTPRHIQLLFSIQGEIELSCDRTLEPFNYPINIERVVHFKIGDEDKELDMDLYMIERQASSIQVAQHIYDFVNLSIPMKRLHPRFADEEEDID</sequence>
<dbReference type="eggNOG" id="COG1399">
    <property type="taxonomic scope" value="Bacteria"/>
</dbReference>
<dbReference type="Proteomes" id="UP000001227">
    <property type="component" value="Chromosome"/>
</dbReference>
<dbReference type="InterPro" id="IPR003772">
    <property type="entry name" value="YceD"/>
</dbReference>
<dbReference type="AlphaFoldDB" id="B3ES95"/>
<evidence type="ECO:0000313" key="1">
    <source>
        <dbReference type="EMBL" id="ACE06097.1"/>
    </source>
</evidence>
<organism evidence="1 2">
    <name type="scientific">Amoebophilus asiaticus (strain 5a2)</name>
    <dbReference type="NCBI Taxonomy" id="452471"/>
    <lineage>
        <taxon>Bacteria</taxon>
        <taxon>Pseudomonadati</taxon>
        <taxon>Bacteroidota</taxon>
        <taxon>Cytophagia</taxon>
        <taxon>Cytophagales</taxon>
        <taxon>Amoebophilaceae</taxon>
        <taxon>Candidatus Amoebophilus</taxon>
    </lineage>
</organism>
<evidence type="ECO:0008006" key="3">
    <source>
        <dbReference type="Google" id="ProtNLM"/>
    </source>
</evidence>
<evidence type="ECO:0000313" key="2">
    <source>
        <dbReference type="Proteomes" id="UP000001227"/>
    </source>
</evidence>
<dbReference type="HOGENOM" id="CLU_094155_0_0_10"/>
<dbReference type="KEGG" id="aas:Aasi_0710"/>